<feature type="transmembrane region" description="Helical" evidence="1">
    <location>
        <begin position="163"/>
        <end position="185"/>
    </location>
</feature>
<name>A0A917CDM0_9GAMM</name>
<evidence type="ECO:0000256" key="1">
    <source>
        <dbReference type="SAM" id="Phobius"/>
    </source>
</evidence>
<protein>
    <submittedName>
        <fullName evidence="2">Membrane protein</fullName>
    </submittedName>
</protein>
<evidence type="ECO:0000313" key="3">
    <source>
        <dbReference type="Proteomes" id="UP000632858"/>
    </source>
</evidence>
<feature type="transmembrane region" description="Helical" evidence="1">
    <location>
        <begin position="96"/>
        <end position="118"/>
    </location>
</feature>
<sequence>MLELTHVYWLCGLYLAYVALQTLRDRAHGKRIGTAAFWGLLSAAFLAGDRLPPTVMGLMVLAIAGLAGFGAVGSGDYRNATAAQRETKALALGNRLFAPALLIPLLTLAGVLGLKHVHWNEWRLLAGEQTAVICLALACLGALLAALKITGERLPDAVHGSRGILDAIGWAVLLPVLLAMLGGLFNKAGIGDLVAELLTRGLPLQHAWVAVLAYGLGMVLFTMVMGNAFAAFPVMTLGIGLPILVAQHGADPAPLAAIGMLTGYCGTLMTPMAANFNIVPVALLELRDQNAVIRMQVMTALPLIACNLLLIYWLALP</sequence>
<feature type="transmembrane region" description="Helical" evidence="1">
    <location>
        <begin position="295"/>
        <end position="315"/>
    </location>
</feature>
<evidence type="ECO:0000313" key="2">
    <source>
        <dbReference type="EMBL" id="GGF84900.1"/>
    </source>
</evidence>
<gene>
    <name evidence="2" type="ORF">GCM10010960_03670</name>
</gene>
<dbReference type="EMBL" id="BMFO01000001">
    <property type="protein sequence ID" value="GGF84900.1"/>
    <property type="molecule type" value="Genomic_DNA"/>
</dbReference>
<feature type="transmembrane region" description="Helical" evidence="1">
    <location>
        <begin position="231"/>
        <end position="250"/>
    </location>
</feature>
<keyword evidence="1" id="KW-1133">Transmembrane helix</keyword>
<proteinExistence type="predicted"/>
<accession>A0A917CDM0</accession>
<organism evidence="2 3">
    <name type="scientific">Arenimonas maotaiensis</name>
    <dbReference type="NCBI Taxonomy" id="1446479"/>
    <lineage>
        <taxon>Bacteria</taxon>
        <taxon>Pseudomonadati</taxon>
        <taxon>Pseudomonadota</taxon>
        <taxon>Gammaproteobacteria</taxon>
        <taxon>Lysobacterales</taxon>
        <taxon>Lysobacteraceae</taxon>
        <taxon>Arenimonas</taxon>
    </lineage>
</organism>
<reference evidence="2" key="2">
    <citation type="submission" date="2020-09" db="EMBL/GenBank/DDBJ databases">
        <authorList>
            <person name="Sun Q."/>
            <person name="Zhou Y."/>
        </authorList>
    </citation>
    <scope>NUCLEOTIDE SEQUENCE</scope>
    <source>
        <strain evidence="2">CGMCC 1.12726</strain>
    </source>
</reference>
<keyword evidence="1" id="KW-0472">Membrane</keyword>
<reference evidence="2" key="1">
    <citation type="journal article" date="2014" name="Int. J. Syst. Evol. Microbiol.">
        <title>Complete genome sequence of Corynebacterium casei LMG S-19264T (=DSM 44701T), isolated from a smear-ripened cheese.</title>
        <authorList>
            <consortium name="US DOE Joint Genome Institute (JGI-PGF)"/>
            <person name="Walter F."/>
            <person name="Albersmeier A."/>
            <person name="Kalinowski J."/>
            <person name="Ruckert C."/>
        </authorList>
    </citation>
    <scope>NUCLEOTIDE SEQUENCE</scope>
    <source>
        <strain evidence="2">CGMCC 1.12726</strain>
    </source>
</reference>
<feature type="transmembrane region" description="Helical" evidence="1">
    <location>
        <begin position="205"/>
        <end position="224"/>
    </location>
</feature>
<comment type="caution">
    <text evidence="2">The sequence shown here is derived from an EMBL/GenBank/DDBJ whole genome shotgun (WGS) entry which is preliminary data.</text>
</comment>
<dbReference type="AlphaFoldDB" id="A0A917CDM0"/>
<dbReference type="InterPro" id="IPR009323">
    <property type="entry name" value="DUF979"/>
</dbReference>
<keyword evidence="3" id="KW-1185">Reference proteome</keyword>
<feature type="transmembrane region" description="Helical" evidence="1">
    <location>
        <begin position="130"/>
        <end position="151"/>
    </location>
</feature>
<dbReference type="Proteomes" id="UP000632858">
    <property type="component" value="Unassembled WGS sequence"/>
</dbReference>
<feature type="transmembrane region" description="Helical" evidence="1">
    <location>
        <begin position="54"/>
        <end position="75"/>
    </location>
</feature>
<dbReference type="RefSeq" id="WP_188447140.1">
    <property type="nucleotide sequence ID" value="NZ_BMFO01000001.1"/>
</dbReference>
<dbReference type="Pfam" id="PF06166">
    <property type="entry name" value="DUF979"/>
    <property type="match status" value="1"/>
</dbReference>
<keyword evidence="1" id="KW-0812">Transmembrane</keyword>
<feature type="transmembrane region" description="Helical" evidence="1">
    <location>
        <begin position="6"/>
        <end position="23"/>
    </location>
</feature>
<feature type="transmembrane region" description="Helical" evidence="1">
    <location>
        <begin position="256"/>
        <end position="283"/>
    </location>
</feature>